<reference evidence="10" key="1">
    <citation type="submission" date="2023-07" db="EMBL/GenBank/DDBJ databases">
        <authorList>
            <consortium name="AG Swart"/>
            <person name="Singh M."/>
            <person name="Singh A."/>
            <person name="Seah K."/>
            <person name="Emmerich C."/>
        </authorList>
    </citation>
    <scope>NUCLEOTIDE SEQUENCE</scope>
    <source>
        <strain evidence="10">DP1</strain>
    </source>
</reference>
<dbReference type="GO" id="GO:0008233">
    <property type="term" value="F:peptidase activity"/>
    <property type="evidence" value="ECO:0007669"/>
    <property type="project" value="UniProtKB-UniRule"/>
</dbReference>
<evidence type="ECO:0000256" key="5">
    <source>
        <dbReference type="ARBA" id="ARBA00022824"/>
    </source>
</evidence>
<accession>A0AAD2D5Z8</accession>
<evidence type="ECO:0000256" key="7">
    <source>
        <dbReference type="ARBA" id="ARBA00023136"/>
    </source>
</evidence>
<evidence type="ECO:0000313" key="10">
    <source>
        <dbReference type="EMBL" id="CAI2382579.1"/>
    </source>
</evidence>
<proteinExistence type="inferred from homology"/>
<dbReference type="InterPro" id="IPR009582">
    <property type="entry name" value="Spc2/SPCS2"/>
</dbReference>
<keyword evidence="4 9" id="KW-0812">Transmembrane</keyword>
<evidence type="ECO:0000256" key="8">
    <source>
        <dbReference type="ARBA" id="ARBA00045608"/>
    </source>
</evidence>
<comment type="subcellular location">
    <subcellularLocation>
        <location evidence="1 9">Endoplasmic reticulum membrane</location>
        <topology evidence="1 9">Multi-pass membrane protein</topology>
    </subcellularLocation>
</comment>
<evidence type="ECO:0000256" key="9">
    <source>
        <dbReference type="RuleBase" id="RU368033"/>
    </source>
</evidence>
<gene>
    <name evidence="10" type="ORF">ECRASSUSDP1_LOCUS24057</name>
</gene>
<comment type="function">
    <text evidence="8 9">Component of the signal peptidase complex (SPC) which catalyzes the cleavage of N-terminal signal sequences from nascent proteins as they are translocated into the lumen of the endoplasmic reticulum. Enhances the enzymatic activity of SPC and facilitates the interactions between different components of the translocation site.</text>
</comment>
<protein>
    <recommendedName>
        <fullName evidence="3 9">Signal peptidase complex subunit 2</fullName>
    </recommendedName>
</protein>
<keyword evidence="5 9" id="KW-0256">Endoplasmic reticulum</keyword>
<dbReference type="EMBL" id="CAMPGE010024764">
    <property type="protein sequence ID" value="CAI2382579.1"/>
    <property type="molecule type" value="Genomic_DNA"/>
</dbReference>
<evidence type="ECO:0000256" key="6">
    <source>
        <dbReference type="ARBA" id="ARBA00022989"/>
    </source>
</evidence>
<evidence type="ECO:0000256" key="3">
    <source>
        <dbReference type="ARBA" id="ARBA00017057"/>
    </source>
</evidence>
<comment type="similarity">
    <text evidence="2 9">Belongs to the SPCS2 family.</text>
</comment>
<keyword evidence="11" id="KW-1185">Reference proteome</keyword>
<dbReference type="PANTHER" id="PTHR13085">
    <property type="entry name" value="MICROSOMAL SIGNAL PEPTIDASE 25 KDA SUBUNIT"/>
    <property type="match status" value="1"/>
</dbReference>
<sequence length="182" mass="21100">MSKENLGKQVCLYDVYATKDAIDEEISFILESKDAQERSSYDYLKILLGFGAAGLGYISYFNYAKFPSGWLPSLVTILIYFVISFILSYIENHKEKDCFLEIEGSSIKELKRFDYSRFCSFIKDCDEHYYFALEGVKDNEVKRIEMEISITKLFDSEGYLHKDKVQELVFNAALKKISGKKN</sequence>
<evidence type="ECO:0000256" key="2">
    <source>
        <dbReference type="ARBA" id="ARBA00007324"/>
    </source>
</evidence>
<dbReference type="GO" id="GO:0045047">
    <property type="term" value="P:protein targeting to ER"/>
    <property type="evidence" value="ECO:0007669"/>
    <property type="project" value="TreeGrafter"/>
</dbReference>
<feature type="transmembrane region" description="Helical" evidence="9">
    <location>
        <begin position="43"/>
        <end position="63"/>
    </location>
</feature>
<dbReference type="Proteomes" id="UP001295684">
    <property type="component" value="Unassembled WGS sequence"/>
</dbReference>
<evidence type="ECO:0000256" key="1">
    <source>
        <dbReference type="ARBA" id="ARBA00004477"/>
    </source>
</evidence>
<dbReference type="AlphaFoldDB" id="A0AAD2D5Z8"/>
<evidence type="ECO:0000256" key="4">
    <source>
        <dbReference type="ARBA" id="ARBA00022692"/>
    </source>
</evidence>
<organism evidence="10 11">
    <name type="scientific">Euplotes crassus</name>
    <dbReference type="NCBI Taxonomy" id="5936"/>
    <lineage>
        <taxon>Eukaryota</taxon>
        <taxon>Sar</taxon>
        <taxon>Alveolata</taxon>
        <taxon>Ciliophora</taxon>
        <taxon>Intramacronucleata</taxon>
        <taxon>Spirotrichea</taxon>
        <taxon>Hypotrichia</taxon>
        <taxon>Euplotida</taxon>
        <taxon>Euplotidae</taxon>
        <taxon>Moneuplotes</taxon>
    </lineage>
</organism>
<dbReference type="GO" id="GO:0006465">
    <property type="term" value="P:signal peptide processing"/>
    <property type="evidence" value="ECO:0007669"/>
    <property type="project" value="UniProtKB-UniRule"/>
</dbReference>
<dbReference type="Pfam" id="PF06703">
    <property type="entry name" value="SPC25"/>
    <property type="match status" value="1"/>
</dbReference>
<feature type="transmembrane region" description="Helical" evidence="9">
    <location>
        <begin position="69"/>
        <end position="90"/>
    </location>
</feature>
<keyword evidence="6 9" id="KW-1133">Transmembrane helix</keyword>
<evidence type="ECO:0000313" key="11">
    <source>
        <dbReference type="Proteomes" id="UP001295684"/>
    </source>
</evidence>
<dbReference type="PANTHER" id="PTHR13085:SF0">
    <property type="entry name" value="SIGNAL PEPTIDASE COMPLEX SUBUNIT 2"/>
    <property type="match status" value="1"/>
</dbReference>
<dbReference type="GO" id="GO:0005787">
    <property type="term" value="C:signal peptidase complex"/>
    <property type="evidence" value="ECO:0007669"/>
    <property type="project" value="UniProtKB-UniRule"/>
</dbReference>
<name>A0AAD2D5Z8_EUPCR</name>
<keyword evidence="7 9" id="KW-0472">Membrane</keyword>
<comment type="caution">
    <text evidence="10">The sequence shown here is derived from an EMBL/GenBank/DDBJ whole genome shotgun (WGS) entry which is preliminary data.</text>
</comment>